<accession>A0ABS1D3C6</accession>
<protein>
    <recommendedName>
        <fullName evidence="1">Tetrapyrrole biosynthesis uroporphyrinogen III synthase domain-containing protein</fullName>
    </recommendedName>
</protein>
<dbReference type="CDD" id="cd06578">
    <property type="entry name" value="HemD"/>
    <property type="match status" value="1"/>
</dbReference>
<evidence type="ECO:0000313" key="3">
    <source>
        <dbReference type="Proteomes" id="UP000697995"/>
    </source>
</evidence>
<feature type="domain" description="Tetrapyrrole biosynthesis uroporphyrinogen III synthase" evidence="1">
    <location>
        <begin position="16"/>
        <end position="229"/>
    </location>
</feature>
<dbReference type="Gene3D" id="3.40.50.10090">
    <property type="match status" value="2"/>
</dbReference>
<evidence type="ECO:0000259" key="1">
    <source>
        <dbReference type="Pfam" id="PF02602"/>
    </source>
</evidence>
<dbReference type="InterPro" id="IPR003754">
    <property type="entry name" value="4pyrrol_synth_uPrphyn_synth"/>
</dbReference>
<proteinExistence type="predicted"/>
<comment type="caution">
    <text evidence="2">The sequence shown here is derived from an EMBL/GenBank/DDBJ whole genome shotgun (WGS) entry which is preliminary data.</text>
</comment>
<dbReference type="EMBL" id="NRSG01000253">
    <property type="protein sequence ID" value="MBK1661115.1"/>
    <property type="molecule type" value="Genomic_DNA"/>
</dbReference>
<evidence type="ECO:0000313" key="2">
    <source>
        <dbReference type="EMBL" id="MBK1661115.1"/>
    </source>
</evidence>
<gene>
    <name evidence="2" type="ORF">CKO45_23140</name>
</gene>
<dbReference type="InterPro" id="IPR036108">
    <property type="entry name" value="4pyrrol_syn_uPrphyn_synt_sf"/>
</dbReference>
<keyword evidence="3" id="KW-1185">Reference proteome</keyword>
<dbReference type="Pfam" id="PF02602">
    <property type="entry name" value="HEM4"/>
    <property type="match status" value="1"/>
</dbReference>
<name>A0ABS1D3C6_9PROT</name>
<reference evidence="2 3" key="1">
    <citation type="journal article" date="2020" name="Microorganisms">
        <title>Osmotic Adaptation and Compatible Solute Biosynthesis of Phototrophic Bacteria as Revealed from Genome Analyses.</title>
        <authorList>
            <person name="Imhoff J.F."/>
            <person name="Rahn T."/>
            <person name="Kunzel S."/>
            <person name="Keller A."/>
            <person name="Neulinger S.C."/>
        </authorList>
    </citation>
    <scope>NUCLEOTIDE SEQUENCE [LARGE SCALE GENOMIC DNA]</scope>
    <source>
        <strain evidence="2 3">DSM 15382</strain>
    </source>
</reference>
<organism evidence="2 3">
    <name type="scientific">Paracraurococcus ruber</name>
    <dbReference type="NCBI Taxonomy" id="77675"/>
    <lineage>
        <taxon>Bacteria</taxon>
        <taxon>Pseudomonadati</taxon>
        <taxon>Pseudomonadota</taxon>
        <taxon>Alphaproteobacteria</taxon>
        <taxon>Acetobacterales</taxon>
        <taxon>Roseomonadaceae</taxon>
        <taxon>Paracraurococcus</taxon>
    </lineage>
</organism>
<dbReference type="Proteomes" id="UP000697995">
    <property type="component" value="Unassembled WGS sequence"/>
</dbReference>
<sequence>MPAGVLVTRPEPGAAETARRVAALGFQPILAPALVLAPRAFAPVPAQALLLTSRAAARAVPVSDARVLAVGEATAEEARARGFARVEAAAGDAAALADHAAARLDPAAGPLLLAVGEGYGAELAADLRGRGFRVLRRIAYAARPAATLPAEAVAALQKDGAVVAVLFFSPRSAGCAISLLKASGLGAAAAGLEALAISPRVAEAAARAISPFAWRAVRVAGRPDQDALLALLGPG</sequence>
<dbReference type="SUPFAM" id="SSF69618">
    <property type="entry name" value="HemD-like"/>
    <property type="match status" value="1"/>
</dbReference>